<comment type="caution">
    <text evidence="1">The sequence shown here is derived from an EMBL/GenBank/DDBJ whole genome shotgun (WGS) entry which is preliminary data.</text>
</comment>
<dbReference type="EMBL" id="JANBPW010005544">
    <property type="protein sequence ID" value="KAJ1932393.1"/>
    <property type="molecule type" value="Genomic_DNA"/>
</dbReference>
<evidence type="ECO:0000313" key="2">
    <source>
        <dbReference type="Proteomes" id="UP001150603"/>
    </source>
</evidence>
<name>A0ACC1J045_9FUNG</name>
<keyword evidence="2" id="KW-1185">Reference proteome</keyword>
<reference evidence="1" key="1">
    <citation type="submission" date="2022-07" db="EMBL/GenBank/DDBJ databases">
        <title>Phylogenomic reconstructions and comparative analyses of Kickxellomycotina fungi.</title>
        <authorList>
            <person name="Reynolds N.K."/>
            <person name="Stajich J.E."/>
            <person name="Barry K."/>
            <person name="Grigoriev I.V."/>
            <person name="Crous P."/>
            <person name="Smith M.E."/>
        </authorList>
    </citation>
    <scope>NUCLEOTIDE SEQUENCE</scope>
    <source>
        <strain evidence="1">NRRL 5244</strain>
    </source>
</reference>
<protein>
    <submittedName>
        <fullName evidence="1">Uncharacterized protein</fullName>
    </submittedName>
</protein>
<organism evidence="1 2">
    <name type="scientific">Linderina macrospora</name>
    <dbReference type="NCBI Taxonomy" id="4868"/>
    <lineage>
        <taxon>Eukaryota</taxon>
        <taxon>Fungi</taxon>
        <taxon>Fungi incertae sedis</taxon>
        <taxon>Zoopagomycota</taxon>
        <taxon>Kickxellomycotina</taxon>
        <taxon>Kickxellomycetes</taxon>
        <taxon>Kickxellales</taxon>
        <taxon>Kickxellaceae</taxon>
        <taxon>Linderina</taxon>
    </lineage>
</organism>
<proteinExistence type="predicted"/>
<gene>
    <name evidence="1" type="ORF">FBU59_006385</name>
</gene>
<sequence length="281" mass="32224">IFPWVGGVLPALFLGDNNDQQRSVTRFLRLLRELRTVLLQDIAVLLEVPSLAEFVNKHTVFSHSIFISPEFAEYREIVRTQASDEIKQLDNLFTTSHEWVTTRKSSLVTASSERFKPTAPRLEPKYELRPRVPQTVDNNDRKRTRRQSRSRAEYDADAVAARLAKRTRRVYDAIASGSGPARRSQPNVDDGASEVPDSSNTEDVMRSVNDLRMENSELKLKLRKLELALEQHQLEVHTWMIKVERSLRSQSSPKQQEKDKETQIPQLHQIPPATQPYSGTV</sequence>
<feature type="non-terminal residue" evidence="1">
    <location>
        <position position="1"/>
    </location>
</feature>
<accession>A0ACC1J045</accession>
<evidence type="ECO:0000313" key="1">
    <source>
        <dbReference type="EMBL" id="KAJ1932393.1"/>
    </source>
</evidence>
<dbReference type="Proteomes" id="UP001150603">
    <property type="component" value="Unassembled WGS sequence"/>
</dbReference>